<dbReference type="InterPro" id="IPR003509">
    <property type="entry name" value="UPF0102_YraN-like"/>
</dbReference>
<evidence type="ECO:0000313" key="3">
    <source>
        <dbReference type="EMBL" id="GEN34122.1"/>
    </source>
</evidence>
<dbReference type="NCBIfam" id="TIGR00252">
    <property type="entry name" value="YraN family protein"/>
    <property type="match status" value="1"/>
</dbReference>
<dbReference type="InterPro" id="IPR011335">
    <property type="entry name" value="Restrct_endonuc-II-like"/>
</dbReference>
<dbReference type="InterPro" id="IPR011856">
    <property type="entry name" value="tRNA_endonuc-like_dom_sf"/>
</dbReference>
<dbReference type="CDD" id="cd20736">
    <property type="entry name" value="PoNe_Nuclease"/>
    <property type="match status" value="1"/>
</dbReference>
<protein>
    <recommendedName>
        <fullName evidence="2">UPF0102 protein ADA01nite_15820</fullName>
    </recommendedName>
</protein>
<dbReference type="Proteomes" id="UP000321157">
    <property type="component" value="Unassembled WGS sequence"/>
</dbReference>
<dbReference type="GO" id="GO:0003676">
    <property type="term" value="F:nucleic acid binding"/>
    <property type="evidence" value="ECO:0007669"/>
    <property type="project" value="InterPro"/>
</dbReference>
<dbReference type="NCBIfam" id="NF009150">
    <property type="entry name" value="PRK12497.1-3"/>
    <property type="match status" value="1"/>
</dbReference>
<keyword evidence="4" id="KW-1185">Reference proteome</keyword>
<reference evidence="3 4" key="1">
    <citation type="submission" date="2019-07" db="EMBL/GenBank/DDBJ databases">
        <title>Whole genome shotgun sequence of Aneurinibacillus danicus NBRC 102444.</title>
        <authorList>
            <person name="Hosoyama A."/>
            <person name="Uohara A."/>
            <person name="Ohji S."/>
            <person name="Ichikawa N."/>
        </authorList>
    </citation>
    <scope>NUCLEOTIDE SEQUENCE [LARGE SCALE GENOMIC DNA]</scope>
    <source>
        <strain evidence="3 4">NBRC 102444</strain>
    </source>
</reference>
<evidence type="ECO:0000313" key="4">
    <source>
        <dbReference type="Proteomes" id="UP000321157"/>
    </source>
</evidence>
<dbReference type="Pfam" id="PF02021">
    <property type="entry name" value="UPF0102"/>
    <property type="match status" value="1"/>
</dbReference>
<dbReference type="EMBL" id="BJXX01000066">
    <property type="protein sequence ID" value="GEN34122.1"/>
    <property type="molecule type" value="Genomic_DNA"/>
</dbReference>
<accession>A0A511VA68</accession>
<dbReference type="PANTHER" id="PTHR34039">
    <property type="entry name" value="UPF0102 PROTEIN YRAN"/>
    <property type="match status" value="1"/>
</dbReference>
<evidence type="ECO:0000256" key="2">
    <source>
        <dbReference type="HAMAP-Rule" id="MF_00048"/>
    </source>
</evidence>
<comment type="caution">
    <text evidence="3">The sequence shown here is derived from an EMBL/GenBank/DDBJ whole genome shotgun (WGS) entry which is preliminary data.</text>
</comment>
<organism evidence="3 4">
    <name type="scientific">Aneurinibacillus danicus</name>
    <dbReference type="NCBI Taxonomy" id="267746"/>
    <lineage>
        <taxon>Bacteria</taxon>
        <taxon>Bacillati</taxon>
        <taxon>Bacillota</taxon>
        <taxon>Bacilli</taxon>
        <taxon>Bacillales</taxon>
        <taxon>Paenibacillaceae</taxon>
        <taxon>Aneurinibacillus group</taxon>
        <taxon>Aneurinibacillus</taxon>
    </lineage>
</organism>
<sequence length="121" mass="14224">MKKTSRQLGADGETFACRYLEEKGYVLECRNYHTRTGEVDLIMRDGEWLVFIEVKTRTSDLYGHGCEAITPAKQRTIRRTALEYLHKRKEEHKLSPRFDVVVLTYRRSIPEPEVLHISHAF</sequence>
<proteinExistence type="inferred from homology"/>
<dbReference type="PANTHER" id="PTHR34039:SF1">
    <property type="entry name" value="UPF0102 PROTEIN YRAN"/>
    <property type="match status" value="1"/>
</dbReference>
<dbReference type="OrthoDB" id="9802516at2"/>
<dbReference type="NCBIfam" id="NF009154">
    <property type="entry name" value="PRK12497.3-3"/>
    <property type="match status" value="1"/>
</dbReference>
<name>A0A511VA68_9BACL</name>
<gene>
    <name evidence="3" type="ORF">ADA01nite_15820</name>
</gene>
<dbReference type="Gene3D" id="3.40.1350.10">
    <property type="match status" value="1"/>
</dbReference>
<comment type="similarity">
    <text evidence="1 2">Belongs to the UPF0102 family.</text>
</comment>
<dbReference type="SUPFAM" id="SSF52980">
    <property type="entry name" value="Restriction endonuclease-like"/>
    <property type="match status" value="1"/>
</dbReference>
<dbReference type="HAMAP" id="MF_00048">
    <property type="entry name" value="UPF0102"/>
    <property type="match status" value="1"/>
</dbReference>
<dbReference type="AlphaFoldDB" id="A0A511VA68"/>
<evidence type="ECO:0000256" key="1">
    <source>
        <dbReference type="ARBA" id="ARBA00006738"/>
    </source>
</evidence>
<dbReference type="RefSeq" id="WP_146809409.1">
    <property type="nucleotide sequence ID" value="NZ_BJXX01000066.1"/>
</dbReference>